<sequence length="150" mass="17658">MDEHKGSIFASLFLMANRLQVLGDRLDPQLTVKQWLLIAIIHKNIPDKLSVKEIARIVGATHQNVMQMVKNLKEKGFLEVYSDSKDQRVKRIDLTKKCQAYFIKRNDKELDFLNNLFLAFTSDEIENLNMLIEKLMDNIFKMEMIDDKRR</sequence>
<dbReference type="SMART" id="SM00347">
    <property type="entry name" value="HTH_MARR"/>
    <property type="match status" value="1"/>
</dbReference>
<dbReference type="Pfam" id="PF12802">
    <property type="entry name" value="MarR_2"/>
    <property type="match status" value="1"/>
</dbReference>
<dbReference type="PRINTS" id="PR00598">
    <property type="entry name" value="HTHMARR"/>
</dbReference>
<proteinExistence type="predicted"/>
<gene>
    <name evidence="2" type="ORF">GC105_06625</name>
</gene>
<organism evidence="2 3">
    <name type="scientific">Alkalibaculum sporogenes</name>
    <dbReference type="NCBI Taxonomy" id="2655001"/>
    <lineage>
        <taxon>Bacteria</taxon>
        <taxon>Bacillati</taxon>
        <taxon>Bacillota</taxon>
        <taxon>Clostridia</taxon>
        <taxon>Eubacteriales</taxon>
        <taxon>Eubacteriaceae</taxon>
        <taxon>Alkalibaculum</taxon>
    </lineage>
</organism>
<dbReference type="InterPro" id="IPR000835">
    <property type="entry name" value="HTH_MarR-typ"/>
</dbReference>
<feature type="domain" description="HTH marR-type" evidence="1">
    <location>
        <begin position="5"/>
        <end position="137"/>
    </location>
</feature>
<dbReference type="GO" id="GO:0003700">
    <property type="term" value="F:DNA-binding transcription factor activity"/>
    <property type="evidence" value="ECO:0007669"/>
    <property type="project" value="InterPro"/>
</dbReference>
<reference evidence="2 3" key="1">
    <citation type="submission" date="2019-10" db="EMBL/GenBank/DDBJ databases">
        <title>Alkalibaculum tamaniensis sp.nov., a new alkaliphilic acetogen, isolated on methoxylated aromatics from a mud volcano.</title>
        <authorList>
            <person name="Khomyakova M.A."/>
            <person name="Merkel A.Y."/>
            <person name="Bonch-Osmolovskaya E.A."/>
            <person name="Slobodkin A.I."/>
        </authorList>
    </citation>
    <scope>NUCLEOTIDE SEQUENCE [LARGE SCALE GENOMIC DNA]</scope>
    <source>
        <strain evidence="2 3">M08DMB</strain>
    </source>
</reference>
<dbReference type="Proteomes" id="UP000440004">
    <property type="component" value="Unassembled WGS sequence"/>
</dbReference>
<dbReference type="PANTHER" id="PTHR33164">
    <property type="entry name" value="TRANSCRIPTIONAL REGULATOR, MARR FAMILY"/>
    <property type="match status" value="1"/>
</dbReference>
<dbReference type="PROSITE" id="PS50995">
    <property type="entry name" value="HTH_MARR_2"/>
    <property type="match status" value="1"/>
</dbReference>
<evidence type="ECO:0000313" key="2">
    <source>
        <dbReference type="EMBL" id="MPW25458.1"/>
    </source>
</evidence>
<dbReference type="PANTHER" id="PTHR33164:SF58">
    <property type="entry name" value="DNA-BINDING TRANSCRIPTIONAL REPRESSOR SCOC"/>
    <property type="match status" value="1"/>
</dbReference>
<dbReference type="Gene3D" id="1.10.10.10">
    <property type="entry name" value="Winged helix-like DNA-binding domain superfamily/Winged helix DNA-binding domain"/>
    <property type="match status" value="1"/>
</dbReference>
<name>A0A6A7K7H6_9FIRM</name>
<dbReference type="GO" id="GO:0006950">
    <property type="term" value="P:response to stress"/>
    <property type="evidence" value="ECO:0007669"/>
    <property type="project" value="TreeGrafter"/>
</dbReference>
<dbReference type="InterPro" id="IPR036390">
    <property type="entry name" value="WH_DNA-bd_sf"/>
</dbReference>
<dbReference type="AlphaFoldDB" id="A0A6A7K7H6"/>
<accession>A0A6A7K7H6</accession>
<dbReference type="SUPFAM" id="SSF46785">
    <property type="entry name" value="Winged helix' DNA-binding domain"/>
    <property type="match status" value="1"/>
</dbReference>
<keyword evidence="3" id="KW-1185">Reference proteome</keyword>
<comment type="caution">
    <text evidence="2">The sequence shown here is derived from an EMBL/GenBank/DDBJ whole genome shotgun (WGS) entry which is preliminary data.</text>
</comment>
<evidence type="ECO:0000313" key="3">
    <source>
        <dbReference type="Proteomes" id="UP000440004"/>
    </source>
</evidence>
<evidence type="ECO:0000259" key="1">
    <source>
        <dbReference type="PROSITE" id="PS50995"/>
    </source>
</evidence>
<dbReference type="InterPro" id="IPR036388">
    <property type="entry name" value="WH-like_DNA-bd_sf"/>
</dbReference>
<dbReference type="RefSeq" id="WP_152802974.1">
    <property type="nucleotide sequence ID" value="NZ_WHNX01000008.1"/>
</dbReference>
<protein>
    <submittedName>
        <fullName evidence="2">MarR family transcriptional regulator</fullName>
    </submittedName>
</protein>
<dbReference type="InterPro" id="IPR039422">
    <property type="entry name" value="MarR/SlyA-like"/>
</dbReference>
<dbReference type="EMBL" id="WHNX01000008">
    <property type="protein sequence ID" value="MPW25458.1"/>
    <property type="molecule type" value="Genomic_DNA"/>
</dbReference>